<dbReference type="InterPro" id="IPR020070">
    <property type="entry name" value="Ribosomal_bL9_N"/>
</dbReference>
<dbReference type="EMBL" id="BRYB01003614">
    <property type="protein sequence ID" value="GMI39557.1"/>
    <property type="molecule type" value="Genomic_DNA"/>
</dbReference>
<evidence type="ECO:0000259" key="4">
    <source>
        <dbReference type="Pfam" id="PF01281"/>
    </source>
</evidence>
<evidence type="ECO:0000256" key="3">
    <source>
        <dbReference type="ARBA" id="ARBA00023274"/>
    </source>
</evidence>
<proteinExistence type="inferred from homology"/>
<evidence type="ECO:0000256" key="2">
    <source>
        <dbReference type="ARBA" id="ARBA00022980"/>
    </source>
</evidence>
<comment type="caution">
    <text evidence="5">The sequence shown here is derived from an EMBL/GenBank/DDBJ whole genome shotgun (WGS) entry which is preliminary data.</text>
</comment>
<dbReference type="InterPro" id="IPR009027">
    <property type="entry name" value="Ribosomal_bL9/RNase_H1_N"/>
</dbReference>
<dbReference type="SUPFAM" id="SSF55658">
    <property type="entry name" value="L9 N-domain-like"/>
    <property type="match status" value="1"/>
</dbReference>
<evidence type="ECO:0000256" key="1">
    <source>
        <dbReference type="ARBA" id="ARBA00010605"/>
    </source>
</evidence>
<feature type="domain" description="Ribosomal protein L9" evidence="4">
    <location>
        <begin position="1"/>
        <end position="34"/>
    </location>
</feature>
<dbReference type="InterPro" id="IPR036935">
    <property type="entry name" value="Ribosomal_bL9_N_sf"/>
</dbReference>
<sequence>GYTGDVITVKAGYMRNHLYPGKKAVYATPSNLALFATPEDPAAAARAAAAAAADASAEAKVDPKLAEFRRYMQGRVVRVKRAVDGGGRLLKGGSVNAEVFREKLLGQHKVELEEGEGVKVPEVKAPGEFVVEVELQGGVAEVNMEVVAR</sequence>
<comment type="similarity">
    <text evidence="1">Belongs to the bacterial ribosomal protein bL9 family.</text>
</comment>
<dbReference type="Pfam" id="PF01281">
    <property type="entry name" value="Ribosomal_L9_N"/>
    <property type="match status" value="1"/>
</dbReference>
<organism evidence="5 6">
    <name type="scientific">Tetraparma gracilis</name>
    <dbReference type="NCBI Taxonomy" id="2962635"/>
    <lineage>
        <taxon>Eukaryota</taxon>
        <taxon>Sar</taxon>
        <taxon>Stramenopiles</taxon>
        <taxon>Ochrophyta</taxon>
        <taxon>Bolidophyceae</taxon>
        <taxon>Parmales</taxon>
        <taxon>Triparmaceae</taxon>
        <taxon>Tetraparma</taxon>
    </lineage>
</organism>
<dbReference type="PANTHER" id="PTHR21368">
    <property type="entry name" value="50S RIBOSOMAL PROTEIN L9"/>
    <property type="match status" value="1"/>
</dbReference>
<dbReference type="Gene3D" id="3.40.5.10">
    <property type="entry name" value="Ribosomal protein L9, N-terminal domain"/>
    <property type="match status" value="1"/>
</dbReference>
<dbReference type="InterPro" id="IPR000244">
    <property type="entry name" value="Ribosomal_bL9"/>
</dbReference>
<keyword evidence="2" id="KW-0689">Ribosomal protein</keyword>
<evidence type="ECO:0000313" key="5">
    <source>
        <dbReference type="EMBL" id="GMI39557.1"/>
    </source>
</evidence>
<gene>
    <name evidence="5" type="ORF">TeGR_g8170</name>
</gene>
<reference evidence="5 6" key="1">
    <citation type="journal article" date="2023" name="Commun. Biol.">
        <title>Genome analysis of Parmales, the sister group of diatoms, reveals the evolutionary specialization of diatoms from phago-mixotrophs to photoautotrophs.</title>
        <authorList>
            <person name="Ban H."/>
            <person name="Sato S."/>
            <person name="Yoshikawa S."/>
            <person name="Yamada K."/>
            <person name="Nakamura Y."/>
            <person name="Ichinomiya M."/>
            <person name="Sato N."/>
            <person name="Blanc-Mathieu R."/>
            <person name="Endo H."/>
            <person name="Kuwata A."/>
            <person name="Ogata H."/>
        </authorList>
    </citation>
    <scope>NUCLEOTIDE SEQUENCE [LARGE SCALE GENOMIC DNA]</scope>
</reference>
<keyword evidence="6" id="KW-1185">Reference proteome</keyword>
<accession>A0ABQ6N4W2</accession>
<dbReference type="Proteomes" id="UP001165060">
    <property type="component" value="Unassembled WGS sequence"/>
</dbReference>
<protein>
    <recommendedName>
        <fullName evidence="4">Ribosomal protein L9 domain-containing protein</fullName>
    </recommendedName>
</protein>
<keyword evidence="3" id="KW-0687">Ribonucleoprotein</keyword>
<evidence type="ECO:0000313" key="6">
    <source>
        <dbReference type="Proteomes" id="UP001165060"/>
    </source>
</evidence>
<feature type="non-terminal residue" evidence="5">
    <location>
        <position position="1"/>
    </location>
</feature>
<name>A0ABQ6N4W2_9STRA</name>